<accession>A0ABT4ZLX8</accession>
<evidence type="ECO:0000259" key="1">
    <source>
        <dbReference type="Pfam" id="PF13403"/>
    </source>
</evidence>
<proteinExistence type="predicted"/>
<reference evidence="2" key="1">
    <citation type="submission" date="2022-12" db="EMBL/GenBank/DDBJ databases">
        <title>Paracoccus onchidii sp. nov., isolated from a marine invertebrate from the South China Sea.</title>
        <authorList>
            <person name="Xu S."/>
            <person name="Liu Z."/>
            <person name="Xu Y."/>
        </authorList>
    </citation>
    <scope>NUCLEOTIDE SEQUENCE</scope>
    <source>
        <strain evidence="2">Z330</strain>
    </source>
</reference>
<gene>
    <name evidence="2" type="ORF">PAF17_20055</name>
</gene>
<evidence type="ECO:0000313" key="2">
    <source>
        <dbReference type="EMBL" id="MDB6179730.1"/>
    </source>
</evidence>
<name>A0ABT4ZLX8_9RHOB</name>
<dbReference type="SUPFAM" id="SSF51294">
    <property type="entry name" value="Hedgehog/intein (Hint) domain"/>
    <property type="match status" value="1"/>
</dbReference>
<dbReference type="Proteomes" id="UP001165641">
    <property type="component" value="Unassembled WGS sequence"/>
</dbReference>
<dbReference type="InterPro" id="IPR006141">
    <property type="entry name" value="Intein_N"/>
</dbReference>
<dbReference type="InterPro" id="IPR028992">
    <property type="entry name" value="Hedgehog/Intein_dom"/>
</dbReference>
<protein>
    <submittedName>
        <fullName evidence="2">Hint domain-containing protein</fullName>
    </submittedName>
</protein>
<evidence type="ECO:0000313" key="3">
    <source>
        <dbReference type="Proteomes" id="UP001165641"/>
    </source>
</evidence>
<keyword evidence="3" id="KW-1185">Reference proteome</keyword>
<dbReference type="PROSITE" id="PS50817">
    <property type="entry name" value="INTEIN_N_TER"/>
    <property type="match status" value="1"/>
</dbReference>
<feature type="non-terminal residue" evidence="2">
    <location>
        <position position="356"/>
    </location>
</feature>
<organism evidence="2 3">
    <name type="scientific">Paracoccus onchidii</name>
    <dbReference type="NCBI Taxonomy" id="3017813"/>
    <lineage>
        <taxon>Bacteria</taxon>
        <taxon>Pseudomonadati</taxon>
        <taxon>Pseudomonadota</taxon>
        <taxon>Alphaproteobacteria</taxon>
        <taxon>Rhodobacterales</taxon>
        <taxon>Paracoccaceae</taxon>
        <taxon>Paracoccus</taxon>
    </lineage>
</organism>
<feature type="non-terminal residue" evidence="2">
    <location>
        <position position="1"/>
    </location>
</feature>
<dbReference type="EMBL" id="JAQBIE010000068">
    <property type="protein sequence ID" value="MDB6179730.1"/>
    <property type="molecule type" value="Genomic_DNA"/>
</dbReference>
<dbReference type="Pfam" id="PF13403">
    <property type="entry name" value="Hint_2"/>
    <property type="match status" value="1"/>
</dbReference>
<dbReference type="Gene3D" id="2.170.16.10">
    <property type="entry name" value="Hedgehog/Intein (Hint) domain"/>
    <property type="match status" value="1"/>
</dbReference>
<dbReference type="InterPro" id="IPR036844">
    <property type="entry name" value="Hint_dom_sf"/>
</dbReference>
<sequence>EVTSLPIETFLENQGVTDTSNAVFIVEFDDTDLQYSDVTGDGMPEYWVASGTQPTAMYIDVDDDGMPEYVVRDQNNNSPMTRDNQSGAHMAKINQSLDVYTYPEQDGDSPVGSTGGNLYFATDGQSFTEGEIRAPIDDTIDPDNQLIMDAAIVCFARGTLILTPTGERKIEDLKVGDLVETLDHGAQPIRWISSRSIGKSTLIRRESLRPVCITAGALGKGYPRRDLIVSPQHRIALSSPIIRRMFDQNEVLVPAKHLVGHAGITVQETHEVEYFHFMLDRHEMVWANGALTETMLAGPMALRALGPRQCDEIKLIFPELDMPGTIPSPARRVTRQRETRKLLKRHVKNRKQLFDE</sequence>
<dbReference type="RefSeq" id="WP_271890821.1">
    <property type="nucleotide sequence ID" value="NZ_JAQBIE010000068.1"/>
</dbReference>
<comment type="caution">
    <text evidence="2">The sequence shown here is derived from an EMBL/GenBank/DDBJ whole genome shotgun (WGS) entry which is preliminary data.</text>
</comment>
<feature type="domain" description="Hedgehog/Intein (Hint)" evidence="1">
    <location>
        <begin position="153"/>
        <end position="298"/>
    </location>
</feature>